<dbReference type="InterPro" id="IPR039424">
    <property type="entry name" value="SBP_5"/>
</dbReference>
<dbReference type="GO" id="GO:0042597">
    <property type="term" value="C:periplasmic space"/>
    <property type="evidence" value="ECO:0007669"/>
    <property type="project" value="UniProtKB-ARBA"/>
</dbReference>
<dbReference type="PIRSF" id="PIRSF002741">
    <property type="entry name" value="MppA"/>
    <property type="match status" value="1"/>
</dbReference>
<comment type="caution">
    <text evidence="3">The sequence shown here is derived from an EMBL/GenBank/DDBJ whole genome shotgun (WGS) entry which is preliminary data.</text>
</comment>
<proteinExistence type="predicted"/>
<dbReference type="InterPro" id="IPR030678">
    <property type="entry name" value="Peptide/Ni-bd"/>
</dbReference>
<evidence type="ECO:0000256" key="1">
    <source>
        <dbReference type="SAM" id="SignalP"/>
    </source>
</evidence>
<reference evidence="3" key="1">
    <citation type="submission" date="2020-08" db="EMBL/GenBank/DDBJ databases">
        <title>Genome public.</title>
        <authorList>
            <person name="Liu C."/>
            <person name="Sun Q."/>
        </authorList>
    </citation>
    <scope>NUCLEOTIDE SEQUENCE</scope>
    <source>
        <strain evidence="3">NSJ-64</strain>
    </source>
</reference>
<dbReference type="SUPFAM" id="SSF53850">
    <property type="entry name" value="Periplasmic binding protein-like II"/>
    <property type="match status" value="1"/>
</dbReference>
<keyword evidence="4" id="KW-1185">Reference proteome</keyword>
<evidence type="ECO:0000313" key="4">
    <source>
        <dbReference type="Proteomes" id="UP000623678"/>
    </source>
</evidence>
<organism evidence="3 4">
    <name type="scientific">Youxingia wuxianensis</name>
    <dbReference type="NCBI Taxonomy" id="2763678"/>
    <lineage>
        <taxon>Bacteria</taxon>
        <taxon>Bacillati</taxon>
        <taxon>Bacillota</taxon>
        <taxon>Clostridia</taxon>
        <taxon>Eubacteriales</taxon>
        <taxon>Oscillospiraceae</taxon>
        <taxon>Youxingia</taxon>
    </lineage>
</organism>
<feature type="signal peptide" evidence="1">
    <location>
        <begin position="1"/>
        <end position="22"/>
    </location>
</feature>
<dbReference type="RefSeq" id="WP_262394488.1">
    <property type="nucleotide sequence ID" value="NZ_JACRTD010000002.1"/>
</dbReference>
<dbReference type="GO" id="GO:0043190">
    <property type="term" value="C:ATP-binding cassette (ABC) transporter complex"/>
    <property type="evidence" value="ECO:0007669"/>
    <property type="project" value="InterPro"/>
</dbReference>
<evidence type="ECO:0000313" key="3">
    <source>
        <dbReference type="EMBL" id="MBC8584665.1"/>
    </source>
</evidence>
<evidence type="ECO:0000259" key="2">
    <source>
        <dbReference type="Pfam" id="PF00496"/>
    </source>
</evidence>
<dbReference type="Gene3D" id="3.40.190.10">
    <property type="entry name" value="Periplasmic binding protein-like II"/>
    <property type="match status" value="1"/>
</dbReference>
<dbReference type="EMBL" id="JACRTD010000002">
    <property type="protein sequence ID" value="MBC8584665.1"/>
    <property type="molecule type" value="Genomic_DNA"/>
</dbReference>
<keyword evidence="1" id="KW-0732">Signal</keyword>
<dbReference type="Gene3D" id="3.10.105.10">
    <property type="entry name" value="Dipeptide-binding Protein, Domain 3"/>
    <property type="match status" value="1"/>
</dbReference>
<dbReference type="Proteomes" id="UP000623678">
    <property type="component" value="Unassembled WGS sequence"/>
</dbReference>
<name>A0A926EQX8_9FIRM</name>
<dbReference type="InterPro" id="IPR000914">
    <property type="entry name" value="SBP_5_dom"/>
</dbReference>
<dbReference type="Pfam" id="PF00496">
    <property type="entry name" value="SBP_bac_5"/>
    <property type="match status" value="1"/>
</dbReference>
<dbReference type="PROSITE" id="PS51257">
    <property type="entry name" value="PROKAR_LIPOPROTEIN"/>
    <property type="match status" value="1"/>
</dbReference>
<gene>
    <name evidence="3" type="ORF">H8705_03635</name>
</gene>
<dbReference type="PANTHER" id="PTHR30290">
    <property type="entry name" value="PERIPLASMIC BINDING COMPONENT OF ABC TRANSPORTER"/>
    <property type="match status" value="1"/>
</dbReference>
<accession>A0A926EQX8</accession>
<protein>
    <recommendedName>
        <fullName evidence="2">Solute-binding protein family 5 domain-containing protein</fullName>
    </recommendedName>
</protein>
<sequence>MKLKIIFLAVAAVMLAGCTAMVDLSDQQFDRVMTQSRQSSQETPAAASVTAELRLAYVMSDSLNPFKCESQINQELIDLMYDSLVKLDKTWYPQNLLAQEITMEGKTCRIRLNSQVQFTDGSLITARDVLYSLESAMGQGLWSSSLANVASYRQGEDNTVEIDLFSADGNFPALLTFPIVKDGTAGNEFPVGTGKYYVSGTWEKGILLSPNPLYFEEIKTIETVRLTGVSDADGLTFSLKSGELDYIYSDLSTPELSNMSTSSVPVTLNNLVYVGVNAGRSFFSQSNFRRAISLAINRDEIVSKAYVSRAIGTIYPFNPEFYQMEEVDTTTQRNLTLARELLDEMGLTEKNDQGFRLSRGNEITLSLLINSENAYRNSAATLIAEQLEQIGIRVNVVSKSFDKYQSSLTIDDYDMYIGEIRLRDNMDFSTLLTAGYGLGYNTPYCEELTDIYGDYRESGENIAGVCDRFYTDMPFIPLVFRQGIVSFNREFGAEVVATQQDIFYNIVQW</sequence>
<dbReference type="GO" id="GO:0015833">
    <property type="term" value="P:peptide transport"/>
    <property type="evidence" value="ECO:0007669"/>
    <property type="project" value="TreeGrafter"/>
</dbReference>
<feature type="domain" description="Solute-binding protein family 5" evidence="2">
    <location>
        <begin position="96"/>
        <end position="420"/>
    </location>
</feature>
<dbReference type="GO" id="GO:1904680">
    <property type="term" value="F:peptide transmembrane transporter activity"/>
    <property type="evidence" value="ECO:0007669"/>
    <property type="project" value="TreeGrafter"/>
</dbReference>
<dbReference type="AlphaFoldDB" id="A0A926EQX8"/>
<feature type="chain" id="PRO_5036980275" description="Solute-binding protein family 5 domain-containing protein" evidence="1">
    <location>
        <begin position="23"/>
        <end position="509"/>
    </location>
</feature>